<gene>
    <name evidence="2" type="ORF">APLA_LOCUS16279</name>
</gene>
<feature type="compositionally biased region" description="Low complexity" evidence="1">
    <location>
        <begin position="9"/>
        <end position="22"/>
    </location>
</feature>
<feature type="compositionally biased region" description="Polar residues" evidence="1">
    <location>
        <begin position="67"/>
        <end position="79"/>
    </location>
</feature>
<feature type="compositionally biased region" description="Basic and acidic residues" evidence="1">
    <location>
        <begin position="87"/>
        <end position="96"/>
    </location>
</feature>
<dbReference type="OrthoDB" id="206565at2759"/>
<proteinExistence type="predicted"/>
<accession>A0A8S1BJT8</accession>
<comment type="caution">
    <text evidence="2">The sequence shown here is derived from an EMBL/GenBank/DDBJ whole genome shotgun (WGS) entry which is preliminary data.</text>
</comment>
<dbReference type="AlphaFoldDB" id="A0A8S1BJT8"/>
<protein>
    <submittedName>
        <fullName evidence="2">Uncharacterized protein</fullName>
    </submittedName>
</protein>
<dbReference type="EMBL" id="CADEBD010000660">
    <property type="protein sequence ID" value="CAB3258644.1"/>
    <property type="molecule type" value="Genomic_DNA"/>
</dbReference>
<reference evidence="2 3" key="1">
    <citation type="submission" date="2020-04" db="EMBL/GenBank/DDBJ databases">
        <authorList>
            <person name="Wallbank WR R."/>
            <person name="Pardo Diaz C."/>
            <person name="Kozak K."/>
            <person name="Martin S."/>
            <person name="Jiggins C."/>
            <person name="Moest M."/>
            <person name="Warren A I."/>
            <person name="Byers J.R.P. K."/>
            <person name="Montejo-Kovacevich G."/>
            <person name="Yen C E."/>
        </authorList>
    </citation>
    <scope>NUCLEOTIDE SEQUENCE [LARGE SCALE GENOMIC DNA]</scope>
</reference>
<sequence>MRPKQKRASWPGGSSTGPVSGVLGNPLRNPGLGSHRLSISKVDLPGRRPLGLKGADGAPKPPPGVSKTCQSATGPSQRRCSGAFEDEIPHLRDPKDLNPTAERSIAGPSVSKHAPKGHPPGEGRRQGLVPLGPPWCFGPPLLVAGF</sequence>
<evidence type="ECO:0000256" key="1">
    <source>
        <dbReference type="SAM" id="MobiDB-lite"/>
    </source>
</evidence>
<feature type="region of interest" description="Disordered" evidence="1">
    <location>
        <begin position="1"/>
        <end position="138"/>
    </location>
</feature>
<dbReference type="Proteomes" id="UP000494256">
    <property type="component" value="Unassembled WGS sequence"/>
</dbReference>
<evidence type="ECO:0000313" key="3">
    <source>
        <dbReference type="Proteomes" id="UP000494256"/>
    </source>
</evidence>
<organism evidence="2 3">
    <name type="scientific">Arctia plantaginis</name>
    <name type="common">Wood tiger moth</name>
    <name type="synonym">Phalaena plantaginis</name>
    <dbReference type="NCBI Taxonomy" id="874455"/>
    <lineage>
        <taxon>Eukaryota</taxon>
        <taxon>Metazoa</taxon>
        <taxon>Ecdysozoa</taxon>
        <taxon>Arthropoda</taxon>
        <taxon>Hexapoda</taxon>
        <taxon>Insecta</taxon>
        <taxon>Pterygota</taxon>
        <taxon>Neoptera</taxon>
        <taxon>Endopterygota</taxon>
        <taxon>Lepidoptera</taxon>
        <taxon>Glossata</taxon>
        <taxon>Ditrysia</taxon>
        <taxon>Noctuoidea</taxon>
        <taxon>Erebidae</taxon>
        <taxon>Arctiinae</taxon>
        <taxon>Arctia</taxon>
    </lineage>
</organism>
<evidence type="ECO:0000313" key="2">
    <source>
        <dbReference type="EMBL" id="CAB3258644.1"/>
    </source>
</evidence>
<name>A0A8S1BJT8_ARCPL</name>